<reference evidence="2 3" key="1">
    <citation type="submission" date="2017-08" db="EMBL/GenBank/DDBJ databases">
        <title>Infants hospitalized years apart are colonized by the same room-sourced microbial strains.</title>
        <authorList>
            <person name="Brooks B."/>
            <person name="Olm M.R."/>
            <person name="Firek B.A."/>
            <person name="Baker R."/>
            <person name="Thomas B.C."/>
            <person name="Morowitz M.J."/>
            <person name="Banfield J.F."/>
        </authorList>
    </citation>
    <scope>NUCLEOTIDE SEQUENCE [LARGE SCALE GENOMIC DNA]</scope>
    <source>
        <strain evidence="2">S2_005_002_R2_34</strain>
    </source>
</reference>
<feature type="domain" description="Endonuclease/exonuclease/phosphatase" evidence="1">
    <location>
        <begin position="334"/>
        <end position="629"/>
    </location>
</feature>
<proteinExistence type="predicted"/>
<name>A0A2W5N5Y3_RHOSU</name>
<dbReference type="CDD" id="cd10283">
    <property type="entry name" value="MnuA_DNase1-like"/>
    <property type="match status" value="1"/>
</dbReference>
<dbReference type="Gene3D" id="3.60.10.10">
    <property type="entry name" value="Endonuclease/exonuclease/phosphatase"/>
    <property type="match status" value="1"/>
</dbReference>
<dbReference type="GO" id="GO:0003824">
    <property type="term" value="F:catalytic activity"/>
    <property type="evidence" value="ECO:0007669"/>
    <property type="project" value="InterPro"/>
</dbReference>
<protein>
    <submittedName>
        <fullName evidence="2">Nuclease</fullName>
    </submittedName>
</protein>
<dbReference type="Proteomes" id="UP000249185">
    <property type="component" value="Unassembled WGS sequence"/>
</dbReference>
<evidence type="ECO:0000313" key="3">
    <source>
        <dbReference type="Proteomes" id="UP000249185"/>
    </source>
</evidence>
<comment type="caution">
    <text evidence="2">The sequence shown here is derived from an EMBL/GenBank/DDBJ whole genome shotgun (WGS) entry which is preliminary data.</text>
</comment>
<dbReference type="CDD" id="cd04486">
    <property type="entry name" value="YhcR_OBF_like"/>
    <property type="match status" value="1"/>
</dbReference>
<sequence length="647" mass="67495">MLDNLLDTPYALEDTSPELDERIQNLDFREDTVLDDVAPELTAIYDLQGAGQVAPSVLAASGFSTVAALFNALPEGETSLAGAEARTSGVVTALDTNGFYLQDPEGDGNIATSDAIFVFTGAAPAVAVGDAIEVAGTLSEYFPGGTASRNLPTTQIGDVTEITVTSSGNALPEAVIIGASGRVLPTENIEDDAFIAFNPTTSGADFSESLEGMQVTLEDAVAVAGTNGFGEVYAVANQGAGATGLSERGTLNISPDDFNPERVQIDPDSGVLDLDVGGISTGDKLGDVTGVLGYGFGNYEIVPTEDFTGNVVSGGLTPETSDLKGGCATMTFASYNVLNLDPNDMDGDTDVLDFRFMAVAEQIVDALNAPDVIALQEVQDNSGATDDGTTSASTTLELLSRWIDVADDGALNGSLTYEWIDNPFIGDNTSGGEPGGNIRTAYLYRSDRVDLVEDSLRTIDGQGEGHAFEETRAPLVADFAFKGETVTVVNNHFSSKGGSAPIIGTEQPFEARQEDPTVNGGVDARHAQAAAVAGFVAGELGADADANLVVLGDFNEFEFVSPLTGLEAAGLTNLTNTLPEDERYTYAFDGNSQAIDHILVSDNLKGGARYDAVHVNSEFATDAFRASDHDPVLAALRFGEAEQLVFV</sequence>
<dbReference type="SUPFAM" id="SSF56219">
    <property type="entry name" value="DNase I-like"/>
    <property type="match status" value="1"/>
</dbReference>
<evidence type="ECO:0000313" key="2">
    <source>
        <dbReference type="EMBL" id="PZQ48846.1"/>
    </source>
</evidence>
<accession>A0A2W5N5Y3</accession>
<organism evidence="2 3">
    <name type="scientific">Rhodovulum sulfidophilum</name>
    <name type="common">Rhodobacter sulfidophilus</name>
    <dbReference type="NCBI Taxonomy" id="35806"/>
    <lineage>
        <taxon>Bacteria</taxon>
        <taxon>Pseudomonadati</taxon>
        <taxon>Pseudomonadota</taxon>
        <taxon>Alphaproteobacteria</taxon>
        <taxon>Rhodobacterales</taxon>
        <taxon>Paracoccaceae</taxon>
        <taxon>Rhodovulum</taxon>
    </lineage>
</organism>
<dbReference type="PANTHER" id="PTHR42834:SF1">
    <property type="entry name" value="ENDONUCLEASE_EXONUCLEASE_PHOSPHATASE FAMILY PROTEIN (AFU_ORTHOLOGUE AFUA_3G09210)"/>
    <property type="match status" value="1"/>
</dbReference>
<evidence type="ECO:0000259" key="1">
    <source>
        <dbReference type="Pfam" id="PF03372"/>
    </source>
</evidence>
<gene>
    <name evidence="2" type="ORF">DI556_13225</name>
</gene>
<dbReference type="EMBL" id="QFPW01000010">
    <property type="protein sequence ID" value="PZQ48846.1"/>
    <property type="molecule type" value="Genomic_DNA"/>
</dbReference>
<dbReference type="Pfam" id="PF03372">
    <property type="entry name" value="Exo_endo_phos"/>
    <property type="match status" value="1"/>
</dbReference>
<dbReference type="AlphaFoldDB" id="A0A2W5N5Y3"/>
<dbReference type="InterPro" id="IPR005135">
    <property type="entry name" value="Endo/exonuclease/phosphatase"/>
</dbReference>
<dbReference type="InterPro" id="IPR036691">
    <property type="entry name" value="Endo/exonu/phosph_ase_sf"/>
</dbReference>
<dbReference type="PANTHER" id="PTHR42834">
    <property type="entry name" value="ENDONUCLEASE/EXONUCLEASE/PHOSPHATASE FAMILY PROTEIN (AFU_ORTHOLOGUE AFUA_3G09210)"/>
    <property type="match status" value="1"/>
</dbReference>